<dbReference type="OrthoDB" id="9780724at2"/>
<evidence type="ECO:0000259" key="1">
    <source>
        <dbReference type="PROSITE" id="PS50878"/>
    </source>
</evidence>
<evidence type="ECO:0000313" key="2">
    <source>
        <dbReference type="EMBL" id="TYS86800.1"/>
    </source>
</evidence>
<dbReference type="GO" id="GO:0003964">
    <property type="term" value="F:RNA-directed DNA polymerase activity"/>
    <property type="evidence" value="ECO:0007669"/>
    <property type="project" value="UniProtKB-KW"/>
</dbReference>
<sequence length="531" mass="62049">MVKKTKTIIDALSLIDKGLLPNELIPEFTMNSLSTKIEKIDFKKSKVKSSKSITYSIPKVSHSRRILNIPNPLHQYRLSKEIEDNWYDLEAFIGQSKLSLTTPIISQNGKNALERKHSLKDRVKFKIHNSIGKNYVLKTDISRYYPSIYTHSIPWGLHGKDVAKSNFSSSLLGNRLDTCLRNTQDKQSMGIPVGPDTSLLLAEILGTAIDLELQSELPNIIGTRYIDDYELYFETEQDALNAFSKLERIIKSYQLDLNPNKYYLIKIPDDLEPRWISDLKLYHIRKNSPLEQYYDLISFFNKAFIYSKEFPKDGVLKYCIKKLSEEKIFPENWDVFESFLLNVVSLDASSLPLIKIIFHTYDWHYKYELDRNKISSFLQKFITDNINLNNNYEVLWALSIIKSMDIKLLDDKLINKLFNYEDPLCSIILLDMYTMSSFLIKPDFKRIFTKLNKEELYGENWLLSYYGGLNEFVSPGYILDDEFFGQLYHNGISFYDPTIGDAKREIYETLKEDSFREMIKAIYENENSNGY</sequence>
<accession>A0A5D4UIA9</accession>
<evidence type="ECO:0000313" key="3">
    <source>
        <dbReference type="Proteomes" id="UP000324269"/>
    </source>
</evidence>
<dbReference type="Pfam" id="PF00078">
    <property type="entry name" value="RVT_1"/>
    <property type="match status" value="1"/>
</dbReference>
<keyword evidence="2" id="KW-0808">Transferase</keyword>
<comment type="caution">
    <text evidence="2">The sequence shown here is derived from an EMBL/GenBank/DDBJ whole genome shotgun (WGS) entry which is preliminary data.</text>
</comment>
<dbReference type="EMBL" id="VTEZ01000002">
    <property type="protein sequence ID" value="TYS86800.1"/>
    <property type="molecule type" value="Genomic_DNA"/>
</dbReference>
<reference evidence="2 3" key="1">
    <citation type="submission" date="2019-08" db="EMBL/GenBank/DDBJ databases">
        <title>Bacillus genomes from the desert of Cuatro Cienegas, Coahuila.</title>
        <authorList>
            <person name="Olmedo-Alvarez G."/>
        </authorList>
    </citation>
    <scope>NUCLEOTIDE SEQUENCE [LARGE SCALE GENOMIC DNA]</scope>
    <source>
        <strain evidence="2 3">CH87b_3T</strain>
    </source>
</reference>
<gene>
    <name evidence="2" type="ORF">FZC85_07305</name>
</gene>
<dbReference type="RefSeq" id="WP_148969651.1">
    <property type="nucleotide sequence ID" value="NZ_JBNIKW010000002.1"/>
</dbReference>
<dbReference type="Proteomes" id="UP000324269">
    <property type="component" value="Unassembled WGS sequence"/>
</dbReference>
<proteinExistence type="predicted"/>
<keyword evidence="2" id="KW-0548">Nucleotidyltransferase</keyword>
<dbReference type="PROSITE" id="PS50878">
    <property type="entry name" value="RT_POL"/>
    <property type="match status" value="1"/>
</dbReference>
<dbReference type="CDD" id="cd01646">
    <property type="entry name" value="RT_Bac_retron_I"/>
    <property type="match status" value="1"/>
</dbReference>
<feature type="domain" description="Reverse transcriptase" evidence="1">
    <location>
        <begin position="1"/>
        <end position="280"/>
    </location>
</feature>
<dbReference type="AlphaFoldDB" id="A0A5D4UIA9"/>
<keyword evidence="2" id="KW-0695">RNA-directed DNA polymerase</keyword>
<protein>
    <submittedName>
        <fullName evidence="2">RNA-directed DNA polymerase</fullName>
    </submittedName>
</protein>
<organism evidence="2 3">
    <name type="scientific">Rossellomorea aquimaris</name>
    <dbReference type="NCBI Taxonomy" id="189382"/>
    <lineage>
        <taxon>Bacteria</taxon>
        <taxon>Bacillati</taxon>
        <taxon>Bacillota</taxon>
        <taxon>Bacilli</taxon>
        <taxon>Bacillales</taxon>
        <taxon>Bacillaceae</taxon>
        <taxon>Rossellomorea</taxon>
    </lineage>
</organism>
<dbReference type="InterPro" id="IPR000477">
    <property type="entry name" value="RT_dom"/>
</dbReference>
<name>A0A5D4UIA9_9BACI</name>